<organism evidence="5 6">
    <name type="scientific">Candidatus Faecenecus gallistercoris</name>
    <dbReference type="NCBI Taxonomy" id="2840793"/>
    <lineage>
        <taxon>Bacteria</taxon>
        <taxon>Bacillati</taxon>
        <taxon>Bacillota</taxon>
        <taxon>Bacillota incertae sedis</taxon>
        <taxon>Candidatus Faecenecus</taxon>
    </lineage>
</organism>
<dbReference type="AlphaFoldDB" id="A0A9D1CJV9"/>
<name>A0A9D1CJV9_9FIRM</name>
<dbReference type="PANTHER" id="PTHR30349">
    <property type="entry name" value="PHAGE INTEGRASE-RELATED"/>
    <property type="match status" value="1"/>
</dbReference>
<dbReference type="PROSITE" id="PS51898">
    <property type="entry name" value="TYR_RECOMBINASE"/>
    <property type="match status" value="1"/>
</dbReference>
<dbReference type="Gene3D" id="1.10.443.10">
    <property type="entry name" value="Intergrase catalytic core"/>
    <property type="match status" value="1"/>
</dbReference>
<comment type="similarity">
    <text evidence="1">Belongs to the 'phage' integrase family.</text>
</comment>
<dbReference type="GO" id="GO:0015074">
    <property type="term" value="P:DNA integration"/>
    <property type="evidence" value="ECO:0007669"/>
    <property type="project" value="InterPro"/>
</dbReference>
<dbReference type="SUPFAM" id="SSF56349">
    <property type="entry name" value="DNA breaking-rejoining enzymes"/>
    <property type="match status" value="1"/>
</dbReference>
<dbReference type="GO" id="GO:0003677">
    <property type="term" value="F:DNA binding"/>
    <property type="evidence" value="ECO:0007669"/>
    <property type="project" value="UniProtKB-KW"/>
</dbReference>
<gene>
    <name evidence="5" type="ORF">IAC85_00455</name>
</gene>
<comment type="caution">
    <text evidence="5">The sequence shown here is derived from an EMBL/GenBank/DDBJ whole genome shotgun (WGS) entry which is preliminary data.</text>
</comment>
<feature type="domain" description="Tyr recombinase" evidence="4">
    <location>
        <begin position="5"/>
        <end position="220"/>
    </location>
</feature>
<dbReference type="InterPro" id="IPR011010">
    <property type="entry name" value="DNA_brk_join_enz"/>
</dbReference>
<keyword evidence="3" id="KW-0233">DNA recombination</keyword>
<dbReference type="GO" id="GO:0006310">
    <property type="term" value="P:DNA recombination"/>
    <property type="evidence" value="ECO:0007669"/>
    <property type="project" value="UniProtKB-KW"/>
</dbReference>
<evidence type="ECO:0000256" key="2">
    <source>
        <dbReference type="ARBA" id="ARBA00023125"/>
    </source>
</evidence>
<evidence type="ECO:0000256" key="1">
    <source>
        <dbReference type="ARBA" id="ARBA00008857"/>
    </source>
</evidence>
<dbReference type="PANTHER" id="PTHR30349:SF41">
    <property type="entry name" value="INTEGRASE_RECOMBINASE PROTEIN MJ0367-RELATED"/>
    <property type="match status" value="1"/>
</dbReference>
<evidence type="ECO:0000313" key="6">
    <source>
        <dbReference type="Proteomes" id="UP000886725"/>
    </source>
</evidence>
<dbReference type="Proteomes" id="UP000886725">
    <property type="component" value="Unassembled WGS sequence"/>
</dbReference>
<dbReference type="InterPro" id="IPR050090">
    <property type="entry name" value="Tyrosine_recombinase_XerCD"/>
</dbReference>
<accession>A0A9D1CJV9</accession>
<evidence type="ECO:0000256" key="3">
    <source>
        <dbReference type="ARBA" id="ARBA00023172"/>
    </source>
</evidence>
<evidence type="ECO:0000259" key="4">
    <source>
        <dbReference type="PROSITE" id="PS51898"/>
    </source>
</evidence>
<evidence type="ECO:0000313" key="5">
    <source>
        <dbReference type="EMBL" id="HIQ64190.1"/>
    </source>
</evidence>
<proteinExistence type="inferred from homology"/>
<protein>
    <submittedName>
        <fullName evidence="5">Site-specific integrase</fullName>
    </submittedName>
</protein>
<reference evidence="5" key="2">
    <citation type="journal article" date="2021" name="PeerJ">
        <title>Extensive microbial diversity within the chicken gut microbiome revealed by metagenomics and culture.</title>
        <authorList>
            <person name="Gilroy R."/>
            <person name="Ravi A."/>
            <person name="Getino M."/>
            <person name="Pursley I."/>
            <person name="Horton D.L."/>
            <person name="Alikhan N.F."/>
            <person name="Baker D."/>
            <person name="Gharbi K."/>
            <person name="Hall N."/>
            <person name="Watson M."/>
            <person name="Adriaenssens E.M."/>
            <person name="Foster-Nyarko E."/>
            <person name="Jarju S."/>
            <person name="Secka A."/>
            <person name="Antonio M."/>
            <person name="Oren A."/>
            <person name="Chaudhuri R.R."/>
            <person name="La Ragione R."/>
            <person name="Hildebrand F."/>
            <person name="Pallen M.J."/>
        </authorList>
    </citation>
    <scope>NUCLEOTIDE SEQUENCE</scope>
    <source>
        <strain evidence="5">CHK165-10780</strain>
    </source>
</reference>
<keyword evidence="2" id="KW-0238">DNA-binding</keyword>
<sequence>MQNIDVDKTLNIEQIKLLIQKSKETPIYLHILFAVLMGLRKQEINGLKYSDIDFINRKLHLQRQLGVDPKKSKEECAKKTYTKQEIALKTYSSQRILDIPDMVFEAILEEKKRYERNKSRRINDKYNPFQDLGYICCSTYGHPRSKGFHVRYYKALLQENNLPQIRFHDLRHTFATLLLMNNYNLKAVSQLLGHASTIITANVYFDQEKVVIDCVKEITQYINKVKPKDVEEGELNTIKLDTNLVTSRFIE</sequence>
<dbReference type="InterPro" id="IPR013762">
    <property type="entry name" value="Integrase-like_cat_sf"/>
</dbReference>
<reference evidence="5" key="1">
    <citation type="submission" date="2020-10" db="EMBL/GenBank/DDBJ databases">
        <authorList>
            <person name="Gilroy R."/>
        </authorList>
    </citation>
    <scope>NUCLEOTIDE SEQUENCE</scope>
    <source>
        <strain evidence="5">CHK165-10780</strain>
    </source>
</reference>
<dbReference type="EMBL" id="DVFU01000011">
    <property type="protein sequence ID" value="HIQ64190.1"/>
    <property type="molecule type" value="Genomic_DNA"/>
</dbReference>
<dbReference type="Pfam" id="PF00589">
    <property type="entry name" value="Phage_integrase"/>
    <property type="match status" value="1"/>
</dbReference>
<dbReference type="InterPro" id="IPR002104">
    <property type="entry name" value="Integrase_catalytic"/>
</dbReference>
<dbReference type="CDD" id="cd01189">
    <property type="entry name" value="INT_ICEBs1_C_like"/>
    <property type="match status" value="1"/>
</dbReference>